<comment type="caution">
    <text evidence="2">The sequence shown here is derived from an EMBL/GenBank/DDBJ whole genome shotgun (WGS) entry which is preliminary data.</text>
</comment>
<dbReference type="EMBL" id="QXFU01000658">
    <property type="protein sequence ID" value="KAE9025583.1"/>
    <property type="molecule type" value="Genomic_DNA"/>
</dbReference>
<evidence type="ECO:0000256" key="1">
    <source>
        <dbReference type="SAM" id="Phobius"/>
    </source>
</evidence>
<sequence length="359" mass="37250">MVKGMAMTQHADLAAKPLTDLMATQRANLAAMQLTDFAAKLLTNLMAPRLLTDLEARLQTDLDATQLADLAARLLTDSETSGAARGLGGGGNGDTDMRLGVEAAEVAGAARGRVDGATGGLGTDLAVAPPVDLVVAAMATRTRDSASRLLKSTELLTDVAVAQPEDLSLVMKPQELNEVVAVPFTHTGIGRKELAAELLAALAVAAMATRISGAVSKPVELHSALAAALRTDIAVEILAALVVAPPEDLASETKPLEKAGMFRDLVVTLCVVVVEAALAALVAAILAEMASSTMATWPPDPSERQAELVVLGVLSRRGGGAWVGAISVWEAREDEGDRARVSKTEFVRRALGLHPMGHI</sequence>
<evidence type="ECO:0000313" key="3">
    <source>
        <dbReference type="Proteomes" id="UP000435112"/>
    </source>
</evidence>
<gene>
    <name evidence="2" type="ORF">PR002_g11157</name>
</gene>
<keyword evidence="1" id="KW-1133">Transmembrane helix</keyword>
<reference evidence="2 3" key="1">
    <citation type="submission" date="2018-09" db="EMBL/GenBank/DDBJ databases">
        <title>Genomic investigation of the strawberry pathogen Phytophthora fragariae indicates pathogenicity is determined by transcriptional variation in three key races.</title>
        <authorList>
            <person name="Adams T.M."/>
            <person name="Armitage A.D."/>
            <person name="Sobczyk M.K."/>
            <person name="Bates H.J."/>
            <person name="Dunwell J.M."/>
            <person name="Nellist C.F."/>
            <person name="Harrison R.J."/>
        </authorList>
    </citation>
    <scope>NUCLEOTIDE SEQUENCE [LARGE SCALE GENOMIC DNA]</scope>
    <source>
        <strain evidence="2 3">SCRP324</strain>
    </source>
</reference>
<keyword evidence="1" id="KW-0812">Transmembrane</keyword>
<dbReference type="Proteomes" id="UP000435112">
    <property type="component" value="Unassembled WGS sequence"/>
</dbReference>
<evidence type="ECO:0000313" key="2">
    <source>
        <dbReference type="EMBL" id="KAE9025583.1"/>
    </source>
</evidence>
<protein>
    <submittedName>
        <fullName evidence="2">Uncharacterized protein</fullName>
    </submittedName>
</protein>
<feature type="transmembrane region" description="Helical" evidence="1">
    <location>
        <begin position="265"/>
        <end position="287"/>
    </location>
</feature>
<dbReference type="AlphaFoldDB" id="A0A6A3MBH2"/>
<organism evidence="2 3">
    <name type="scientific">Phytophthora rubi</name>
    <dbReference type="NCBI Taxonomy" id="129364"/>
    <lineage>
        <taxon>Eukaryota</taxon>
        <taxon>Sar</taxon>
        <taxon>Stramenopiles</taxon>
        <taxon>Oomycota</taxon>
        <taxon>Peronosporomycetes</taxon>
        <taxon>Peronosporales</taxon>
        <taxon>Peronosporaceae</taxon>
        <taxon>Phytophthora</taxon>
    </lineage>
</organism>
<keyword evidence="1" id="KW-0472">Membrane</keyword>
<dbReference type="OrthoDB" id="10668223at2759"/>
<proteinExistence type="predicted"/>
<accession>A0A6A3MBH2</accession>
<name>A0A6A3MBH2_9STRA</name>